<dbReference type="RefSeq" id="WP_139096504.1">
    <property type="nucleotide sequence ID" value="NZ_VDFW01000007.1"/>
</dbReference>
<evidence type="ECO:0000256" key="1">
    <source>
        <dbReference type="ARBA" id="ARBA00023015"/>
    </source>
</evidence>
<keyword evidence="2" id="KW-0804">Transcription</keyword>
<sequence>MLNSCPHTVAAASYLLGVLRPAESEEFGRHAEDCPYCRREIVELRPVTRVLGEVKAQARP</sequence>
<name>A0A5C4M3E2_9PSEU</name>
<evidence type="ECO:0000313" key="3">
    <source>
        <dbReference type="EMBL" id="TNC26896.1"/>
    </source>
</evidence>
<dbReference type="AlphaFoldDB" id="A0A5C4M3E2"/>
<dbReference type="Proteomes" id="UP000305546">
    <property type="component" value="Unassembled WGS sequence"/>
</dbReference>
<evidence type="ECO:0000313" key="4">
    <source>
        <dbReference type="Proteomes" id="UP000305546"/>
    </source>
</evidence>
<keyword evidence="1" id="KW-0805">Transcription regulation</keyword>
<dbReference type="InterPro" id="IPR041916">
    <property type="entry name" value="Anti_sigma_zinc_sf"/>
</dbReference>
<evidence type="ECO:0000256" key="2">
    <source>
        <dbReference type="ARBA" id="ARBA00023163"/>
    </source>
</evidence>
<dbReference type="OrthoDB" id="3697795at2"/>
<gene>
    <name evidence="3" type="ORF">FG385_10690</name>
</gene>
<dbReference type="Gene3D" id="1.10.10.1320">
    <property type="entry name" value="Anti-sigma factor, zinc-finger domain"/>
    <property type="match status" value="1"/>
</dbReference>
<protein>
    <recommendedName>
        <fullName evidence="5">Zinc-finger domain-containing protein</fullName>
    </recommendedName>
</protein>
<evidence type="ECO:0008006" key="5">
    <source>
        <dbReference type="Google" id="ProtNLM"/>
    </source>
</evidence>
<proteinExistence type="predicted"/>
<comment type="caution">
    <text evidence="3">The sequence shown here is derived from an EMBL/GenBank/DDBJ whole genome shotgun (WGS) entry which is preliminary data.</text>
</comment>
<keyword evidence="4" id="KW-1185">Reference proteome</keyword>
<dbReference type="EMBL" id="VDFW01000007">
    <property type="protein sequence ID" value="TNC26896.1"/>
    <property type="molecule type" value="Genomic_DNA"/>
</dbReference>
<organism evidence="3 4">
    <name type="scientific">Amycolatopsis alkalitolerans</name>
    <dbReference type="NCBI Taxonomy" id="2547244"/>
    <lineage>
        <taxon>Bacteria</taxon>
        <taxon>Bacillati</taxon>
        <taxon>Actinomycetota</taxon>
        <taxon>Actinomycetes</taxon>
        <taxon>Pseudonocardiales</taxon>
        <taxon>Pseudonocardiaceae</taxon>
        <taxon>Amycolatopsis</taxon>
    </lineage>
</organism>
<accession>A0A5C4M3E2</accession>
<reference evidence="3 4" key="1">
    <citation type="submission" date="2019-06" db="EMBL/GenBank/DDBJ databases">
        <title>Amycolatopsis alkalitolerans sp. nov., isolated from Gastrodia elata Blume.</title>
        <authorList>
            <person name="Narsing Rao M.P."/>
            <person name="Li W.J."/>
        </authorList>
    </citation>
    <scope>NUCLEOTIDE SEQUENCE [LARGE SCALE GENOMIC DNA]</scope>
    <source>
        <strain evidence="3 4">SYSUP0005</strain>
    </source>
</reference>